<dbReference type="STRING" id="1915074.SPHI_18760"/>
<proteinExistence type="predicted"/>
<protein>
    <recommendedName>
        <fullName evidence="3">Bacterial dipeptidyl-peptidase SH3 domain-containing protein</fullName>
    </recommendedName>
</protein>
<keyword evidence="2" id="KW-1185">Reference proteome</keyword>
<dbReference type="AlphaFoldDB" id="A0A1V2EUV0"/>
<dbReference type="RefSeq" id="WP_233130828.1">
    <property type="nucleotide sequence ID" value="NZ_MPSB01000007.1"/>
</dbReference>
<dbReference type="EMBL" id="MPSB01000007">
    <property type="protein sequence ID" value="ONF95949.1"/>
    <property type="molecule type" value="Genomic_DNA"/>
</dbReference>
<evidence type="ECO:0008006" key="3">
    <source>
        <dbReference type="Google" id="ProtNLM"/>
    </source>
</evidence>
<sequence length="114" mass="12066">MSSPSQPAPARKSFALLGRSHSLDPTRHAVRKDLADVRLADQVFAPHYAAPLRRQILATTELRAERTSDSPRLAILAAGDPFDMLDVTGDTAWGVATVTGLVGYVDAAALGDVA</sequence>
<gene>
    <name evidence="1" type="ORF">SPHI_18760</name>
</gene>
<name>A0A1V2EUV0_9SPHN</name>
<dbReference type="Proteomes" id="UP000188729">
    <property type="component" value="Unassembled WGS sequence"/>
</dbReference>
<evidence type="ECO:0000313" key="2">
    <source>
        <dbReference type="Proteomes" id="UP000188729"/>
    </source>
</evidence>
<accession>A0A1V2EUV0</accession>
<reference evidence="1 2" key="1">
    <citation type="submission" date="2016-11" db="EMBL/GenBank/DDBJ databases">
        <title>Genome sequence of Sphingomonas jeddahensis G39.</title>
        <authorList>
            <person name="Poehlein A."/>
            <person name="Wuebbeler J.H."/>
            <person name="Steinbuechel A."/>
            <person name="Daniel R."/>
        </authorList>
    </citation>
    <scope>NUCLEOTIDE SEQUENCE [LARGE SCALE GENOMIC DNA]</scope>
    <source>
        <strain evidence="1 2">G39</strain>
    </source>
</reference>
<organism evidence="1 2">
    <name type="scientific">Sphingomonas jeddahensis</name>
    <dbReference type="NCBI Taxonomy" id="1915074"/>
    <lineage>
        <taxon>Bacteria</taxon>
        <taxon>Pseudomonadati</taxon>
        <taxon>Pseudomonadota</taxon>
        <taxon>Alphaproteobacteria</taxon>
        <taxon>Sphingomonadales</taxon>
        <taxon>Sphingomonadaceae</taxon>
        <taxon>Sphingomonas</taxon>
    </lineage>
</organism>
<comment type="caution">
    <text evidence="1">The sequence shown here is derived from an EMBL/GenBank/DDBJ whole genome shotgun (WGS) entry which is preliminary data.</text>
</comment>
<evidence type="ECO:0000313" key="1">
    <source>
        <dbReference type="EMBL" id="ONF95949.1"/>
    </source>
</evidence>